<reference evidence="3 4" key="1">
    <citation type="submission" date="2021-01" db="EMBL/GenBank/DDBJ databases">
        <title>Actinoplanes sp. nov. LDG1-06 isolated from lichen.</title>
        <authorList>
            <person name="Saeng-In P."/>
            <person name="Phongsopitanun W."/>
            <person name="Kanchanasin P."/>
            <person name="Yuki M."/>
            <person name="Kudo T."/>
            <person name="Ohkuma M."/>
            <person name="Tanasupawat S."/>
        </authorList>
    </citation>
    <scope>NUCLEOTIDE SEQUENCE [LARGE SCALE GENOMIC DNA]</scope>
    <source>
        <strain evidence="3 4">LDG1-06</strain>
    </source>
</reference>
<dbReference type="Gene3D" id="3.30.70.60">
    <property type="match status" value="1"/>
</dbReference>
<feature type="coiled-coil region" evidence="1">
    <location>
        <begin position="37"/>
        <end position="81"/>
    </location>
</feature>
<keyword evidence="2" id="KW-0812">Transmembrane</keyword>
<dbReference type="EMBL" id="JAENHP010000008">
    <property type="protein sequence ID" value="MBM2618917.1"/>
    <property type="molecule type" value="Genomic_DNA"/>
</dbReference>
<proteinExistence type="predicted"/>
<protein>
    <submittedName>
        <fullName evidence="3">Type 4a pilus biogenesis protein PilO</fullName>
    </submittedName>
</protein>
<keyword evidence="4" id="KW-1185">Reference proteome</keyword>
<evidence type="ECO:0000313" key="4">
    <source>
        <dbReference type="Proteomes" id="UP000632138"/>
    </source>
</evidence>
<evidence type="ECO:0000256" key="2">
    <source>
        <dbReference type="SAM" id="Phobius"/>
    </source>
</evidence>
<dbReference type="Pfam" id="PF04350">
    <property type="entry name" value="PilO"/>
    <property type="match status" value="1"/>
</dbReference>
<keyword evidence="2" id="KW-1133">Transmembrane helix</keyword>
<name>A0ABS2AGG1_9ACTN</name>
<sequence>MDVRRTDRIWLIGGIVAIVIIVAAAWLLAISPKFAEADSVQAEADDTSIQLTRLKKEVSALKEQNAKKATYQAQLDKLVTNVPETYGMPVFLRSLQDSGTAVDVKVTDLSVGTALKSDTVNSAVELPLSLNASGSIENIGKFLVRLQQTQSRAVLIDTVSITSDAGDSTDATAAADAITANLTLTAFCTTSDLADSAKTDRTDVCSAS</sequence>
<dbReference type="Proteomes" id="UP000632138">
    <property type="component" value="Unassembled WGS sequence"/>
</dbReference>
<dbReference type="InterPro" id="IPR007445">
    <property type="entry name" value="PilO"/>
</dbReference>
<accession>A0ABS2AGG1</accession>
<keyword evidence="2" id="KW-0472">Membrane</keyword>
<comment type="caution">
    <text evidence="3">The sequence shown here is derived from an EMBL/GenBank/DDBJ whole genome shotgun (WGS) entry which is preliminary data.</text>
</comment>
<feature type="transmembrane region" description="Helical" evidence="2">
    <location>
        <begin position="9"/>
        <end position="29"/>
    </location>
</feature>
<keyword evidence="1" id="KW-0175">Coiled coil</keyword>
<dbReference type="InterPro" id="IPR014717">
    <property type="entry name" value="Transl_elong_EF1B/ribsomal_bS6"/>
</dbReference>
<evidence type="ECO:0000313" key="3">
    <source>
        <dbReference type="EMBL" id="MBM2618917.1"/>
    </source>
</evidence>
<evidence type="ECO:0000256" key="1">
    <source>
        <dbReference type="SAM" id="Coils"/>
    </source>
</evidence>
<gene>
    <name evidence="3" type="primary">pilO</name>
    <name evidence="3" type="ORF">JIG36_25485</name>
</gene>
<organism evidence="3 4">
    <name type="scientific">Paractinoplanes ovalisporus</name>
    <dbReference type="NCBI Taxonomy" id="2810368"/>
    <lineage>
        <taxon>Bacteria</taxon>
        <taxon>Bacillati</taxon>
        <taxon>Actinomycetota</taxon>
        <taxon>Actinomycetes</taxon>
        <taxon>Micromonosporales</taxon>
        <taxon>Micromonosporaceae</taxon>
        <taxon>Paractinoplanes</taxon>
    </lineage>
</organism>
<dbReference type="RefSeq" id="WP_203378919.1">
    <property type="nucleotide sequence ID" value="NZ_JAENHP010000008.1"/>
</dbReference>